<dbReference type="Proteomes" id="UP000286947">
    <property type="component" value="Unassembled WGS sequence"/>
</dbReference>
<sequence>MTDPVAIANKALTKLGAERILLLEDDVKAARVMKALFADVRDAELAAYHWKFAIRRAQLPALVDAPAFGYEFTYLLPRDYLALVQLNDLLVLARRHGKPWWSIEGDRLLSDWAPPLRIRYVARVEDYRLFSPLFVEVLSCKLALEACESLTQSNTKKQNLWQEYEQALRRAIRQDAVETAPDVAAQGNWLAARESGGMTGSEAADSARSGGFYG</sequence>
<name>A0A433SD79_9BURK</name>
<evidence type="ECO:0000313" key="1">
    <source>
        <dbReference type="EMBL" id="RUS66584.1"/>
    </source>
</evidence>
<dbReference type="AlphaFoldDB" id="A0A433SD79"/>
<evidence type="ECO:0000313" key="2">
    <source>
        <dbReference type="Proteomes" id="UP000286947"/>
    </source>
</evidence>
<accession>A0A433SD79</accession>
<protein>
    <submittedName>
        <fullName evidence="1">Uncharacterized protein</fullName>
    </submittedName>
</protein>
<comment type="caution">
    <text evidence="1">The sequence shown here is derived from an EMBL/GenBank/DDBJ whole genome shotgun (WGS) entry which is preliminary data.</text>
</comment>
<organism evidence="1 2">
    <name type="scientific">Saezia sanguinis</name>
    <dbReference type="NCBI Taxonomy" id="1965230"/>
    <lineage>
        <taxon>Bacteria</taxon>
        <taxon>Pseudomonadati</taxon>
        <taxon>Pseudomonadota</taxon>
        <taxon>Betaproteobacteria</taxon>
        <taxon>Burkholderiales</taxon>
        <taxon>Saeziaceae</taxon>
        <taxon>Saezia</taxon>
    </lineage>
</organism>
<dbReference type="OrthoDB" id="7278537at2"/>
<gene>
    <name evidence="1" type="ORF">CUZ56_01864</name>
</gene>
<proteinExistence type="predicted"/>
<reference evidence="1 2" key="1">
    <citation type="submission" date="2018-01" db="EMBL/GenBank/DDBJ databases">
        <title>Saezia sanguinis gen. nov., sp. nov., in the order Burkholderiales isolated from human blood.</title>
        <authorList>
            <person name="Medina-Pascual M.J."/>
            <person name="Valdezate S."/>
            <person name="Monzon S."/>
            <person name="Cuesta I."/>
            <person name="Carrasco G."/>
            <person name="Villalon P."/>
            <person name="Saez-Nieto J.A."/>
        </authorList>
    </citation>
    <scope>NUCLEOTIDE SEQUENCE [LARGE SCALE GENOMIC DNA]</scope>
    <source>
        <strain evidence="1 2">CNM695-12</strain>
    </source>
</reference>
<dbReference type="EMBL" id="PQSP01000004">
    <property type="protein sequence ID" value="RUS66584.1"/>
    <property type="molecule type" value="Genomic_DNA"/>
</dbReference>
<keyword evidence="2" id="KW-1185">Reference proteome</keyword>
<dbReference type="RefSeq" id="WP_126980065.1">
    <property type="nucleotide sequence ID" value="NZ_CAWUGC010000015.1"/>
</dbReference>